<organism evidence="2 3">
    <name type="scientific">Theobroma cacao</name>
    <name type="common">Cacao</name>
    <name type="synonym">Cocoa</name>
    <dbReference type="NCBI Taxonomy" id="3641"/>
    <lineage>
        <taxon>Eukaryota</taxon>
        <taxon>Viridiplantae</taxon>
        <taxon>Streptophyta</taxon>
        <taxon>Embryophyta</taxon>
        <taxon>Tracheophyta</taxon>
        <taxon>Spermatophyta</taxon>
        <taxon>Magnoliopsida</taxon>
        <taxon>eudicotyledons</taxon>
        <taxon>Gunneridae</taxon>
        <taxon>Pentapetalae</taxon>
        <taxon>rosids</taxon>
        <taxon>malvids</taxon>
        <taxon>Malvales</taxon>
        <taxon>Malvaceae</taxon>
        <taxon>Byttnerioideae</taxon>
        <taxon>Theobroma</taxon>
    </lineage>
</organism>
<feature type="compositionally biased region" description="Basic and acidic residues" evidence="1">
    <location>
        <begin position="74"/>
        <end position="86"/>
    </location>
</feature>
<dbReference type="HOGENOM" id="CLU_126268_0_0_1"/>
<evidence type="ECO:0000313" key="2">
    <source>
        <dbReference type="EMBL" id="EOX93365.1"/>
    </source>
</evidence>
<evidence type="ECO:0000313" key="3">
    <source>
        <dbReference type="Proteomes" id="UP000026915"/>
    </source>
</evidence>
<dbReference type="EMBL" id="CM001879">
    <property type="protein sequence ID" value="EOX93365.1"/>
    <property type="molecule type" value="Genomic_DNA"/>
</dbReference>
<feature type="region of interest" description="Disordered" evidence="1">
    <location>
        <begin position="54"/>
        <end position="132"/>
    </location>
</feature>
<dbReference type="Gramene" id="EOX93365">
    <property type="protein sequence ID" value="EOX93365"/>
    <property type="gene ID" value="TCM_002211"/>
</dbReference>
<gene>
    <name evidence="2" type="ORF">TCM_002211</name>
</gene>
<dbReference type="InParanoid" id="A0A061DKY8"/>
<feature type="compositionally biased region" description="Polar residues" evidence="1">
    <location>
        <begin position="54"/>
        <end position="73"/>
    </location>
</feature>
<keyword evidence="3" id="KW-1185">Reference proteome</keyword>
<evidence type="ECO:0000256" key="1">
    <source>
        <dbReference type="SAM" id="MobiDB-lite"/>
    </source>
</evidence>
<reference evidence="2 3" key="1">
    <citation type="journal article" date="2013" name="Genome Biol.">
        <title>The genome sequence of the most widely cultivated cacao type and its use to identify candidate genes regulating pod color.</title>
        <authorList>
            <person name="Motamayor J.C."/>
            <person name="Mockaitis K."/>
            <person name="Schmutz J."/>
            <person name="Haiminen N."/>
            <person name="Iii D.L."/>
            <person name="Cornejo O."/>
            <person name="Findley S.D."/>
            <person name="Zheng P."/>
            <person name="Utro F."/>
            <person name="Royaert S."/>
            <person name="Saski C."/>
            <person name="Jenkins J."/>
            <person name="Podicheti R."/>
            <person name="Zhao M."/>
            <person name="Scheffler B.E."/>
            <person name="Stack J.C."/>
            <person name="Feltus F.A."/>
            <person name="Mustiga G.M."/>
            <person name="Amores F."/>
            <person name="Phillips W."/>
            <person name="Marelli J.P."/>
            <person name="May G.D."/>
            <person name="Shapiro H."/>
            <person name="Ma J."/>
            <person name="Bustamante C.D."/>
            <person name="Schnell R.J."/>
            <person name="Main D."/>
            <person name="Gilbert D."/>
            <person name="Parida L."/>
            <person name="Kuhn D.N."/>
        </authorList>
    </citation>
    <scope>NUCLEOTIDE SEQUENCE [LARGE SCALE GENOMIC DNA]</scope>
    <source>
        <strain evidence="3">cv. Matina 1-6</strain>
    </source>
</reference>
<sequence length="132" mass="14615">MKKGERYDWQGADAPCQAPLSPARREFFASGRVVERPLQSPEVGYKWEGENLQQREGTCSKGGTSFLSNGKQPENQKNREGELGRKIEKRGRGVLLPAQEEGAPNGGRERGAAAGAAPEREERRLARHQICK</sequence>
<accession>A0A061DKY8</accession>
<proteinExistence type="predicted"/>
<name>A0A061DKY8_THECC</name>
<protein>
    <submittedName>
        <fullName evidence="2">Uncharacterized protein</fullName>
    </submittedName>
</protein>
<dbReference type="Proteomes" id="UP000026915">
    <property type="component" value="Chromosome 1"/>
</dbReference>
<dbReference type="AlphaFoldDB" id="A0A061DKY8"/>